<accession>A0A2P6MMP9</accession>
<comment type="caution">
    <text evidence="1">The sequence shown here is derived from an EMBL/GenBank/DDBJ whole genome shotgun (WGS) entry which is preliminary data.</text>
</comment>
<organism evidence="1 2">
    <name type="scientific">Planoprotostelium fungivorum</name>
    <dbReference type="NCBI Taxonomy" id="1890364"/>
    <lineage>
        <taxon>Eukaryota</taxon>
        <taxon>Amoebozoa</taxon>
        <taxon>Evosea</taxon>
        <taxon>Variosea</taxon>
        <taxon>Cavosteliida</taxon>
        <taxon>Cavosteliaceae</taxon>
        <taxon>Planoprotostelium</taxon>
    </lineage>
</organism>
<keyword evidence="2" id="KW-1185">Reference proteome</keyword>
<evidence type="ECO:0000313" key="2">
    <source>
        <dbReference type="Proteomes" id="UP000241769"/>
    </source>
</evidence>
<reference evidence="1 2" key="1">
    <citation type="journal article" date="2018" name="Genome Biol. Evol.">
        <title>Multiple Roots of Fruiting Body Formation in Amoebozoa.</title>
        <authorList>
            <person name="Hillmann F."/>
            <person name="Forbes G."/>
            <person name="Novohradska S."/>
            <person name="Ferling I."/>
            <person name="Riege K."/>
            <person name="Groth M."/>
            <person name="Westermann M."/>
            <person name="Marz M."/>
            <person name="Spaller T."/>
            <person name="Winckler T."/>
            <person name="Schaap P."/>
            <person name="Glockner G."/>
        </authorList>
    </citation>
    <scope>NUCLEOTIDE SEQUENCE [LARGE SCALE GENOMIC DNA]</scope>
    <source>
        <strain evidence="1 2">Jena</strain>
    </source>
</reference>
<dbReference type="EMBL" id="MDYQ01000721">
    <property type="protein sequence ID" value="PRP72977.1"/>
    <property type="molecule type" value="Genomic_DNA"/>
</dbReference>
<gene>
    <name evidence="1" type="ORF">PROFUN_17074</name>
</gene>
<name>A0A2P6MMP9_9EUKA</name>
<protein>
    <submittedName>
        <fullName evidence="1">Uncharacterized protein</fullName>
    </submittedName>
</protein>
<proteinExistence type="predicted"/>
<dbReference type="AlphaFoldDB" id="A0A2P6MMP9"/>
<dbReference type="InParanoid" id="A0A2P6MMP9"/>
<dbReference type="Proteomes" id="UP000241769">
    <property type="component" value="Unassembled WGS sequence"/>
</dbReference>
<evidence type="ECO:0000313" key="1">
    <source>
        <dbReference type="EMBL" id="PRP72977.1"/>
    </source>
</evidence>
<sequence length="113" mass="12882">MNIRTKKLNTPPCSPCNSTPGLTVKTELTPSLNELWPRAILLVNVSRFNYAAYAAQDINFTTQETSIFCLTALDKGHLYYTPRYIFPFSQSSEFYIQILLTDHQSALRSESQQ</sequence>